<keyword evidence="3" id="KW-1185">Reference proteome</keyword>
<proteinExistence type="predicted"/>
<reference evidence="2 3" key="1">
    <citation type="submission" date="2018-03" db="EMBL/GenBank/DDBJ databases">
        <authorList>
            <person name="Keele B.F."/>
        </authorList>
    </citation>
    <scope>NUCLEOTIDE SEQUENCE [LARGE SCALE GENOMIC DNA]</scope>
    <source>
        <strain evidence="2 3">CECT 8626</strain>
    </source>
</reference>
<protein>
    <submittedName>
        <fullName evidence="2">Uncharacterized protein</fullName>
    </submittedName>
</protein>
<gene>
    <name evidence="2" type="ORF">DEA8626_03100</name>
</gene>
<dbReference type="RefSeq" id="WP_108854119.1">
    <property type="nucleotide sequence ID" value="NZ_OMOQ01000003.1"/>
</dbReference>
<dbReference type="EMBL" id="OMOQ01000003">
    <property type="protein sequence ID" value="SPH24052.1"/>
    <property type="molecule type" value="Genomic_DNA"/>
</dbReference>
<name>A0A2R8BKU0_9RHOB</name>
<dbReference type="Proteomes" id="UP000244924">
    <property type="component" value="Unassembled WGS sequence"/>
</dbReference>
<evidence type="ECO:0000313" key="2">
    <source>
        <dbReference type="EMBL" id="SPH24052.1"/>
    </source>
</evidence>
<evidence type="ECO:0000256" key="1">
    <source>
        <dbReference type="SAM" id="SignalP"/>
    </source>
</evidence>
<accession>A0A2R8BKU0</accession>
<keyword evidence="1" id="KW-0732">Signal</keyword>
<feature type="chain" id="PRO_5015302577" evidence="1">
    <location>
        <begin position="21"/>
        <end position="84"/>
    </location>
</feature>
<feature type="signal peptide" evidence="1">
    <location>
        <begin position="1"/>
        <end position="20"/>
    </location>
</feature>
<organism evidence="2 3">
    <name type="scientific">Albidovulum aquaemixtae</name>
    <dbReference type="NCBI Taxonomy" id="1542388"/>
    <lineage>
        <taxon>Bacteria</taxon>
        <taxon>Pseudomonadati</taxon>
        <taxon>Pseudomonadota</taxon>
        <taxon>Alphaproteobacteria</taxon>
        <taxon>Rhodobacterales</taxon>
        <taxon>Paracoccaceae</taxon>
        <taxon>Albidovulum</taxon>
    </lineage>
</organism>
<dbReference type="AlphaFoldDB" id="A0A2R8BKU0"/>
<evidence type="ECO:0000313" key="3">
    <source>
        <dbReference type="Proteomes" id="UP000244924"/>
    </source>
</evidence>
<sequence length="84" mass="8937">MKHHLLVAMSLAVIAGFIGAASPAKETQIPDGRVFSLDAAGDEAPENFAIDASQPKKVVITFPDGTAITARKCRIRSNGTWVCR</sequence>